<organism evidence="1">
    <name type="scientific">marine sediment metagenome</name>
    <dbReference type="NCBI Taxonomy" id="412755"/>
    <lineage>
        <taxon>unclassified sequences</taxon>
        <taxon>metagenomes</taxon>
        <taxon>ecological metagenomes</taxon>
    </lineage>
</organism>
<reference evidence="1" key="1">
    <citation type="journal article" date="2014" name="Front. Microbiol.">
        <title>High frequency of phylogenetically diverse reductive dehalogenase-homologous genes in deep subseafloor sedimentary metagenomes.</title>
        <authorList>
            <person name="Kawai M."/>
            <person name="Futagami T."/>
            <person name="Toyoda A."/>
            <person name="Takaki Y."/>
            <person name="Nishi S."/>
            <person name="Hori S."/>
            <person name="Arai W."/>
            <person name="Tsubouchi T."/>
            <person name="Morono Y."/>
            <person name="Uchiyama I."/>
            <person name="Ito T."/>
            <person name="Fujiyama A."/>
            <person name="Inagaki F."/>
            <person name="Takami H."/>
        </authorList>
    </citation>
    <scope>NUCLEOTIDE SEQUENCE</scope>
    <source>
        <strain evidence="1">Expedition CK06-06</strain>
    </source>
</reference>
<gene>
    <name evidence="1" type="ORF">S01H4_17119</name>
</gene>
<evidence type="ECO:0000313" key="1">
    <source>
        <dbReference type="EMBL" id="GAG59228.1"/>
    </source>
</evidence>
<feature type="non-terminal residue" evidence="1">
    <location>
        <position position="74"/>
    </location>
</feature>
<protein>
    <submittedName>
        <fullName evidence="1">Uncharacterized protein</fullName>
    </submittedName>
</protein>
<name>X0ZFW8_9ZZZZ</name>
<accession>X0ZFW8</accession>
<sequence length="74" mass="8169">MVEPLPENSIDTFIDEGLAQQDAFNKIADKNAILLHKVFIQSEEGAELLAKWKNDLLMIPTILPESSQFGAGLT</sequence>
<proteinExistence type="predicted"/>
<dbReference type="EMBL" id="BART01007526">
    <property type="protein sequence ID" value="GAG59228.1"/>
    <property type="molecule type" value="Genomic_DNA"/>
</dbReference>
<comment type="caution">
    <text evidence="1">The sequence shown here is derived from an EMBL/GenBank/DDBJ whole genome shotgun (WGS) entry which is preliminary data.</text>
</comment>
<dbReference type="AlphaFoldDB" id="X0ZFW8"/>